<dbReference type="EMBL" id="QJTI01000018">
    <property type="protein sequence ID" value="PYF01728.1"/>
    <property type="molecule type" value="Genomic_DNA"/>
</dbReference>
<protein>
    <submittedName>
        <fullName evidence="2">Metal dependent phosphohydrolase</fullName>
    </submittedName>
</protein>
<evidence type="ECO:0000259" key="1">
    <source>
        <dbReference type="PROSITE" id="PS51831"/>
    </source>
</evidence>
<dbReference type="PANTHER" id="PTHR46246:SF1">
    <property type="entry name" value="GUANOSINE-3',5'-BIS(DIPHOSPHATE) 3'-PYROPHOSPHOHYDROLASE MESH1"/>
    <property type="match status" value="1"/>
</dbReference>
<sequence>MQGLVLISRAADFAARCHAGQRRKGASREPYLNHLAEVAHLLATATEGKDAALVAAGWLHDTIEDTDVSREQLAELFGDDVAVLVVEVSDDKTLPKAERKRLQIAHAPHLSARARMIKLADKISNLRSLLVSPPDDWERERLVDYLDWAEQVAAGCQGVNVALETLFRKTAARSRAVL</sequence>
<evidence type="ECO:0000313" key="3">
    <source>
        <dbReference type="Proteomes" id="UP000248148"/>
    </source>
</evidence>
<feature type="domain" description="HD" evidence="1">
    <location>
        <begin position="31"/>
        <end position="126"/>
    </location>
</feature>
<dbReference type="Proteomes" id="UP000248148">
    <property type="component" value="Unassembled WGS sequence"/>
</dbReference>
<dbReference type="Pfam" id="PF13328">
    <property type="entry name" value="HD_4"/>
    <property type="match status" value="1"/>
</dbReference>
<proteinExistence type="predicted"/>
<reference evidence="2 3" key="1">
    <citation type="submission" date="2018-06" db="EMBL/GenBank/DDBJ databases">
        <title>Genomic Encyclopedia of Archaeal and Bacterial Type Strains, Phase II (KMG-II): from individual species to whole genera.</title>
        <authorList>
            <person name="Goeker M."/>
        </authorList>
    </citation>
    <scope>NUCLEOTIDE SEQUENCE [LARGE SCALE GENOMIC DNA]</scope>
    <source>
        <strain evidence="2 3">JCM 11668</strain>
    </source>
</reference>
<dbReference type="InterPro" id="IPR006674">
    <property type="entry name" value="HD_domain"/>
</dbReference>
<dbReference type="SMART" id="SM00471">
    <property type="entry name" value="HDc"/>
    <property type="match status" value="1"/>
</dbReference>
<dbReference type="CDD" id="cd00077">
    <property type="entry name" value="HDc"/>
    <property type="match status" value="1"/>
</dbReference>
<dbReference type="SUPFAM" id="SSF109604">
    <property type="entry name" value="HD-domain/PDEase-like"/>
    <property type="match status" value="1"/>
</dbReference>
<dbReference type="InterPro" id="IPR052194">
    <property type="entry name" value="MESH1"/>
</dbReference>
<keyword evidence="2" id="KW-0378">Hydrolase</keyword>
<name>A0A318TEX3_9BRAD</name>
<dbReference type="PANTHER" id="PTHR46246">
    <property type="entry name" value="GUANOSINE-3',5'-BIS(DIPHOSPHATE) 3'-PYROPHOSPHOHYDROLASE MESH1"/>
    <property type="match status" value="1"/>
</dbReference>
<organism evidence="2 3">
    <name type="scientific">Rhodopseudomonas faecalis</name>
    <dbReference type="NCBI Taxonomy" id="99655"/>
    <lineage>
        <taxon>Bacteria</taxon>
        <taxon>Pseudomonadati</taxon>
        <taxon>Pseudomonadota</taxon>
        <taxon>Alphaproteobacteria</taxon>
        <taxon>Hyphomicrobiales</taxon>
        <taxon>Nitrobacteraceae</taxon>
        <taxon>Rhodopseudomonas</taxon>
    </lineage>
</organism>
<accession>A0A318TEX3</accession>
<evidence type="ECO:0000313" key="2">
    <source>
        <dbReference type="EMBL" id="PYF01728.1"/>
    </source>
</evidence>
<dbReference type="Gene3D" id="1.10.3210.10">
    <property type="entry name" value="Hypothetical protein af1432"/>
    <property type="match status" value="1"/>
</dbReference>
<dbReference type="GO" id="GO:0008893">
    <property type="term" value="F:guanosine-3',5'-bis(diphosphate) 3'-diphosphatase activity"/>
    <property type="evidence" value="ECO:0007669"/>
    <property type="project" value="TreeGrafter"/>
</dbReference>
<gene>
    <name evidence="2" type="ORF">BJ122_11838</name>
</gene>
<dbReference type="PROSITE" id="PS51831">
    <property type="entry name" value="HD"/>
    <property type="match status" value="1"/>
</dbReference>
<dbReference type="RefSeq" id="WP_110781620.1">
    <property type="nucleotide sequence ID" value="NZ_QJTI01000018.1"/>
</dbReference>
<dbReference type="InterPro" id="IPR003607">
    <property type="entry name" value="HD/PDEase_dom"/>
</dbReference>
<dbReference type="OrthoDB" id="9802385at2"/>
<dbReference type="AlphaFoldDB" id="A0A318TEX3"/>
<keyword evidence="3" id="KW-1185">Reference proteome</keyword>
<comment type="caution">
    <text evidence="2">The sequence shown here is derived from an EMBL/GenBank/DDBJ whole genome shotgun (WGS) entry which is preliminary data.</text>
</comment>